<proteinExistence type="predicted"/>
<feature type="compositionally biased region" description="Pro residues" evidence="1">
    <location>
        <begin position="366"/>
        <end position="377"/>
    </location>
</feature>
<keyword evidence="2" id="KW-1133">Transmembrane helix</keyword>
<keyword evidence="2" id="KW-0472">Membrane</keyword>
<evidence type="ECO:0000313" key="4">
    <source>
        <dbReference type="Proteomes" id="UP000444960"/>
    </source>
</evidence>
<reference evidence="4" key="1">
    <citation type="submission" date="2019-06" db="EMBL/GenBank/DDBJ databases">
        <title>Gordonia isolated from sludge of a wastewater treatment plant.</title>
        <authorList>
            <person name="Tamura T."/>
            <person name="Aoyama K."/>
            <person name="Kang Y."/>
            <person name="Saito S."/>
            <person name="Akiyama N."/>
            <person name="Yazawa K."/>
            <person name="Gonoi T."/>
            <person name="Mikami Y."/>
        </authorList>
    </citation>
    <scope>NUCLEOTIDE SEQUENCE [LARGE SCALE GENOMIC DNA]</scope>
    <source>
        <strain evidence="4">NBRC 107696</strain>
    </source>
</reference>
<gene>
    <name evidence="3" type="ORF">nbrc107696_06070</name>
</gene>
<organism evidence="3 4">
    <name type="scientific">Gordonia spumicola</name>
    <dbReference type="NCBI Taxonomy" id="589161"/>
    <lineage>
        <taxon>Bacteria</taxon>
        <taxon>Bacillati</taxon>
        <taxon>Actinomycetota</taxon>
        <taxon>Actinomycetes</taxon>
        <taxon>Mycobacteriales</taxon>
        <taxon>Gordoniaceae</taxon>
        <taxon>Gordonia</taxon>
    </lineage>
</organism>
<evidence type="ECO:0000256" key="2">
    <source>
        <dbReference type="SAM" id="Phobius"/>
    </source>
</evidence>
<sequence length="377" mass="39781">MTSGHGTLGWLADFPIPPAPTGAVLAITFGDDGVWMGRVDGTRRVIGELREARIVPAVLDVRIAGELVENGKVPEAEDPEVFAELIPLAAHTRTTIGDRDSALAMGRGAVSFVSVTRVDMVEATVPEVNRLHGMLIELAGSQPVDAILLGPGTDGWPGLWEAFTERGFSALLPGDPFPATFGGDDRETGLLDRVDETPATLAWTEQSDESGPMSFTASGIDPADYELDDNGDVQYETAPVDGPSDEERELQARRRRRWTAAAAVVVLLGLAGAGTAVAMNVHEHGGPTMAALDSESASDTAQKPSTTSSEPERIPTTADPTEMAAARSTMLAYTTPPPPPPPKKTTKKPSTGRTPDPGHKRRTVPNPIPGLPPIVVN</sequence>
<protein>
    <submittedName>
        <fullName evidence="3">Uncharacterized protein</fullName>
    </submittedName>
</protein>
<dbReference type="RefSeq" id="WP_161894093.1">
    <property type="nucleotide sequence ID" value="NZ_BJOV01000002.1"/>
</dbReference>
<accession>A0A7I9V570</accession>
<dbReference type="EMBL" id="BJOV01000002">
    <property type="protein sequence ID" value="GEE00161.1"/>
    <property type="molecule type" value="Genomic_DNA"/>
</dbReference>
<dbReference type="OrthoDB" id="4578010at2"/>
<dbReference type="Proteomes" id="UP000444960">
    <property type="component" value="Unassembled WGS sequence"/>
</dbReference>
<dbReference type="AlphaFoldDB" id="A0A7I9V570"/>
<feature type="compositionally biased region" description="Polar residues" evidence="1">
    <location>
        <begin position="295"/>
        <end position="309"/>
    </location>
</feature>
<name>A0A7I9V570_9ACTN</name>
<evidence type="ECO:0000313" key="3">
    <source>
        <dbReference type="EMBL" id="GEE00161.1"/>
    </source>
</evidence>
<evidence type="ECO:0000256" key="1">
    <source>
        <dbReference type="SAM" id="MobiDB-lite"/>
    </source>
</evidence>
<comment type="caution">
    <text evidence="3">The sequence shown here is derived from an EMBL/GenBank/DDBJ whole genome shotgun (WGS) entry which is preliminary data.</text>
</comment>
<keyword evidence="2" id="KW-0812">Transmembrane</keyword>
<feature type="region of interest" description="Disordered" evidence="1">
    <location>
        <begin position="286"/>
        <end position="377"/>
    </location>
</feature>
<feature type="region of interest" description="Disordered" evidence="1">
    <location>
        <begin position="202"/>
        <end position="253"/>
    </location>
</feature>
<keyword evidence="4" id="KW-1185">Reference proteome</keyword>
<feature type="transmembrane region" description="Helical" evidence="2">
    <location>
        <begin position="258"/>
        <end position="279"/>
    </location>
</feature>